<dbReference type="EMBL" id="MLAK01001348">
    <property type="protein sequence ID" value="OHS94103.1"/>
    <property type="molecule type" value="Genomic_DNA"/>
</dbReference>
<dbReference type="PANTHER" id="PTHR35596">
    <property type="entry name" value="DUF2263 DOMAIN-CONTAINING PROTEIN"/>
    <property type="match status" value="1"/>
</dbReference>
<dbReference type="VEuPathDB" id="TrichDB:TRFO_11375"/>
<dbReference type="AlphaFoldDB" id="A0A1J4J7D5"/>
<evidence type="ECO:0000313" key="2">
    <source>
        <dbReference type="EMBL" id="OHS94103.1"/>
    </source>
</evidence>
<dbReference type="InterPro" id="IPR019261">
    <property type="entry name" value="PARG_cat_microbial"/>
</dbReference>
<accession>A0A1J4J7D5</accession>
<gene>
    <name evidence="2" type="ORF">TRFO_11375</name>
</gene>
<comment type="caution">
    <text evidence="2">The sequence shown here is derived from an EMBL/GenBank/DDBJ whole genome shotgun (WGS) entry which is preliminary data.</text>
</comment>
<evidence type="ECO:0000259" key="1">
    <source>
        <dbReference type="Pfam" id="PF10021"/>
    </source>
</evidence>
<dbReference type="GeneID" id="94830707"/>
<dbReference type="InterPro" id="IPR043472">
    <property type="entry name" value="Macro_dom-like"/>
</dbReference>
<dbReference type="SUPFAM" id="SSF52949">
    <property type="entry name" value="Macro domain-like"/>
    <property type="match status" value="1"/>
</dbReference>
<dbReference type="OrthoDB" id="9985428at2759"/>
<dbReference type="PIRSF" id="PIRSF014899">
    <property type="entry name" value="UCP014899"/>
    <property type="match status" value="1"/>
</dbReference>
<feature type="domain" description="Microbial-type PARG catalytic" evidence="1">
    <location>
        <begin position="18"/>
        <end position="164"/>
    </location>
</feature>
<protein>
    <recommendedName>
        <fullName evidence="1">Microbial-type PARG catalytic domain-containing protein</fullName>
    </recommendedName>
</protein>
<name>A0A1J4J7D5_9EUKA</name>
<dbReference type="InterPro" id="IPR012664">
    <property type="entry name" value="CHP02452"/>
</dbReference>
<keyword evidence="3" id="KW-1185">Reference proteome</keyword>
<dbReference type="PANTHER" id="PTHR35596:SF1">
    <property type="entry name" value="MICROBIAL-TYPE PARG CATALYTIC DOMAIN-CONTAINING PROTEIN"/>
    <property type="match status" value="1"/>
</dbReference>
<organism evidence="2 3">
    <name type="scientific">Tritrichomonas foetus</name>
    <dbReference type="NCBI Taxonomy" id="1144522"/>
    <lineage>
        <taxon>Eukaryota</taxon>
        <taxon>Metamonada</taxon>
        <taxon>Parabasalia</taxon>
        <taxon>Tritrichomonadida</taxon>
        <taxon>Tritrichomonadidae</taxon>
        <taxon>Tritrichomonas</taxon>
    </lineage>
</organism>
<evidence type="ECO:0000313" key="3">
    <source>
        <dbReference type="Proteomes" id="UP000179807"/>
    </source>
</evidence>
<dbReference type="NCBIfam" id="TIGR02452">
    <property type="entry name" value="TIGR02452 family protein"/>
    <property type="match status" value="1"/>
</dbReference>
<dbReference type="Pfam" id="PF10021">
    <property type="entry name" value="PARG_cat_microb"/>
    <property type="match status" value="1"/>
</dbReference>
<dbReference type="Proteomes" id="UP000179807">
    <property type="component" value="Unassembled WGS sequence"/>
</dbReference>
<dbReference type="RefSeq" id="XP_068347240.1">
    <property type="nucleotide sequence ID" value="XM_068496003.1"/>
</dbReference>
<reference evidence="2" key="1">
    <citation type="submission" date="2016-10" db="EMBL/GenBank/DDBJ databases">
        <authorList>
            <person name="Benchimol M."/>
            <person name="Almeida L.G."/>
            <person name="Vasconcelos A.T."/>
            <person name="Perreira-Neves A."/>
            <person name="Rosa I.A."/>
            <person name="Tasca T."/>
            <person name="Bogo M.R."/>
            <person name="de Souza W."/>
        </authorList>
    </citation>
    <scope>NUCLEOTIDE SEQUENCE [LARGE SCALE GENOMIC DNA]</scope>
    <source>
        <strain evidence="2">K</strain>
    </source>
</reference>
<dbReference type="Gene3D" id="3.40.220.10">
    <property type="entry name" value="Leucine Aminopeptidase, subunit E, domain 1"/>
    <property type="match status" value="1"/>
</dbReference>
<sequence>MTQRPHKKFTRDDFRKIAGETISILNSGKYSYSQDKEVFIGDLVKNCVENSILYKPDIVHTLPESPKLPGLIEITHESTFHACIRLIKEEGIDDTVCLNFASARNPGGGFENGAQAQEEALSRQSALFFSTRSKTEMYEYNRFNKSLLYSDYMIYSPKVPIFRNDYEELLPEPICCSIISCPATNLSKWNKSDLTEPRRVMLNRVRKIIQVAILNGNKAIVLGAYGCGVFRNDPADVANYFKTVLIDEGLGEYFDKIVFAILDRGNDKYDAFVHAFGELASLK</sequence>
<proteinExistence type="predicted"/>